<reference evidence="1" key="1">
    <citation type="journal article" date="2016" name="Front. Microbiol.">
        <title>Genome Sequence of the Piezophilic, Mesophilic Sulfate-Reducing Bacterium Desulfovibrio indicus J2T.</title>
        <authorList>
            <person name="Cao J."/>
            <person name="Maignien L."/>
            <person name="Shao Z."/>
            <person name="Alain K."/>
            <person name="Jebbar M."/>
        </authorList>
    </citation>
    <scope>NUCLEOTIDE SEQUENCE</scope>
    <source>
        <strain evidence="1">DSM 16372</strain>
    </source>
</reference>
<dbReference type="EMBL" id="BPQO01000035">
    <property type="protein sequence ID" value="GJD92024.1"/>
    <property type="molecule type" value="Genomic_DNA"/>
</dbReference>
<evidence type="ECO:0000313" key="2">
    <source>
        <dbReference type="Proteomes" id="UP001055247"/>
    </source>
</evidence>
<organism evidence="1 2">
    <name type="scientific">Methylobacterium hispanicum</name>
    <dbReference type="NCBI Taxonomy" id="270350"/>
    <lineage>
        <taxon>Bacteria</taxon>
        <taxon>Pseudomonadati</taxon>
        <taxon>Pseudomonadota</taxon>
        <taxon>Alphaproteobacteria</taxon>
        <taxon>Hyphomicrobiales</taxon>
        <taxon>Methylobacteriaceae</taxon>
        <taxon>Methylobacterium</taxon>
    </lineage>
</organism>
<evidence type="ECO:0000313" key="1">
    <source>
        <dbReference type="EMBL" id="GJD92024.1"/>
    </source>
</evidence>
<proteinExistence type="predicted"/>
<sequence>MTDQYGGEPPAGDRFVDPAFDAWDDDLGLLLGHPTGKFTPEAWDDQAPED</sequence>
<dbReference type="Proteomes" id="UP001055247">
    <property type="component" value="Unassembled WGS sequence"/>
</dbReference>
<dbReference type="RefSeq" id="WP_009863639.1">
    <property type="nucleotide sequence ID" value="NZ_BPQO01000035.1"/>
</dbReference>
<reference evidence="1" key="2">
    <citation type="submission" date="2021-08" db="EMBL/GenBank/DDBJ databases">
        <authorList>
            <person name="Tani A."/>
            <person name="Ola A."/>
            <person name="Ogura Y."/>
            <person name="Katsura K."/>
            <person name="Hayashi T."/>
        </authorList>
    </citation>
    <scope>NUCLEOTIDE SEQUENCE</scope>
    <source>
        <strain evidence="1">DSM 16372</strain>
    </source>
</reference>
<keyword evidence="2" id="KW-1185">Reference proteome</keyword>
<name>A0AAV4ZVU7_9HYPH</name>
<comment type="caution">
    <text evidence="1">The sequence shown here is derived from an EMBL/GenBank/DDBJ whole genome shotgun (WGS) entry which is preliminary data.</text>
</comment>
<protein>
    <submittedName>
        <fullName evidence="1">Uncharacterized protein</fullName>
    </submittedName>
</protein>
<gene>
    <name evidence="1" type="ORF">BHAOGJBA_5577</name>
</gene>
<accession>A0AAV4ZVU7</accession>
<dbReference type="AlphaFoldDB" id="A0AAV4ZVU7"/>